<gene>
    <name evidence="5" type="primary">C1QTNF8</name>
</gene>
<dbReference type="Pfam" id="PF00386">
    <property type="entry name" value="C1q"/>
    <property type="match status" value="1"/>
</dbReference>
<dbReference type="Gene3D" id="2.60.120.40">
    <property type="match status" value="1"/>
</dbReference>
<feature type="chain" id="PRO_5026655538" evidence="2">
    <location>
        <begin position="24"/>
        <end position="162"/>
    </location>
</feature>
<dbReference type="AlphaFoldDB" id="A0A6J2EH24"/>
<evidence type="ECO:0000259" key="3">
    <source>
        <dbReference type="PROSITE" id="PS50871"/>
    </source>
</evidence>
<dbReference type="RefSeq" id="XP_027468240.1">
    <property type="nucleotide sequence ID" value="XM_027612439.2"/>
</dbReference>
<dbReference type="PROSITE" id="PS50871">
    <property type="entry name" value="C1Q"/>
    <property type="match status" value="1"/>
</dbReference>
<dbReference type="InterPro" id="IPR008983">
    <property type="entry name" value="Tumour_necrosis_fac-like_dom"/>
</dbReference>
<proteinExistence type="predicted"/>
<sequence length="162" mass="17062">MGKALARMAASGLLLLLGLPVGAWPGLGLPRRPCVQCCCPPGPRPPPTPTPPGALGSSGCPACSPPSTSPSSKEGLHSAHRFQAVPFNIELVNLDRAFHPASGRFLCAVPSVYFLSLNVHTWNYKEMYLHIMCSGRAAAMPYTQPGECGVMQTQSLLLPLAA</sequence>
<protein>
    <submittedName>
        <fullName evidence="5">Complement C1q tumor necrosis factor-related protein 8 isoform X2</fullName>
    </submittedName>
</protein>
<evidence type="ECO:0000313" key="4">
    <source>
        <dbReference type="Proteomes" id="UP000515165"/>
    </source>
</evidence>
<feature type="domain" description="C1q" evidence="3">
    <location>
        <begin position="61"/>
        <end position="162"/>
    </location>
</feature>
<feature type="signal peptide" evidence="2">
    <location>
        <begin position="1"/>
        <end position="23"/>
    </location>
</feature>
<accession>A0A6J2EH24</accession>
<evidence type="ECO:0000256" key="1">
    <source>
        <dbReference type="SAM" id="MobiDB-lite"/>
    </source>
</evidence>
<reference evidence="5" key="1">
    <citation type="submission" date="2025-08" db="UniProtKB">
        <authorList>
            <consortium name="RefSeq"/>
        </authorList>
    </citation>
    <scope>IDENTIFICATION</scope>
    <source>
        <tissue evidence="5">Blood</tissue>
    </source>
</reference>
<dbReference type="InterPro" id="IPR001073">
    <property type="entry name" value="C1q_dom"/>
</dbReference>
<name>A0A6J2EH24_ZALCA</name>
<feature type="region of interest" description="Disordered" evidence="1">
    <location>
        <begin position="49"/>
        <end position="75"/>
    </location>
</feature>
<dbReference type="SUPFAM" id="SSF49842">
    <property type="entry name" value="TNF-like"/>
    <property type="match status" value="1"/>
</dbReference>
<organism evidence="4 5">
    <name type="scientific">Zalophus californianus</name>
    <name type="common">California sealion</name>
    <dbReference type="NCBI Taxonomy" id="9704"/>
    <lineage>
        <taxon>Eukaryota</taxon>
        <taxon>Metazoa</taxon>
        <taxon>Chordata</taxon>
        <taxon>Craniata</taxon>
        <taxon>Vertebrata</taxon>
        <taxon>Euteleostomi</taxon>
        <taxon>Mammalia</taxon>
        <taxon>Eutheria</taxon>
        <taxon>Laurasiatheria</taxon>
        <taxon>Carnivora</taxon>
        <taxon>Caniformia</taxon>
        <taxon>Pinnipedia</taxon>
        <taxon>Otariidae</taxon>
        <taxon>Zalophus</taxon>
    </lineage>
</organism>
<evidence type="ECO:0000313" key="5">
    <source>
        <dbReference type="RefSeq" id="XP_027468240.1"/>
    </source>
</evidence>
<keyword evidence="2" id="KW-0732">Signal</keyword>
<dbReference type="Proteomes" id="UP000515165">
    <property type="component" value="Chromosome 10"/>
</dbReference>
<dbReference type="GeneID" id="113932905"/>
<evidence type="ECO:0000256" key="2">
    <source>
        <dbReference type="SAM" id="SignalP"/>
    </source>
</evidence>
<keyword evidence="4" id="KW-1185">Reference proteome</keyword>
<dbReference type="CTD" id="390664"/>